<evidence type="ECO:0000256" key="1">
    <source>
        <dbReference type="PIRNR" id="PIRNR006221"/>
    </source>
</evidence>
<dbReference type="InterPro" id="IPR011009">
    <property type="entry name" value="Kinase-like_dom_sf"/>
</dbReference>
<organism evidence="2 3">
    <name type="scientific">Gordonia jinhuaensis</name>
    <dbReference type="NCBI Taxonomy" id="1517702"/>
    <lineage>
        <taxon>Bacteria</taxon>
        <taxon>Bacillati</taxon>
        <taxon>Actinomycetota</taxon>
        <taxon>Actinomycetes</taxon>
        <taxon>Mycobacteriales</taxon>
        <taxon>Gordoniaceae</taxon>
        <taxon>Gordonia</taxon>
    </lineage>
</organism>
<accession>A0A916SZT5</accession>
<comment type="caution">
    <text evidence="2">The sequence shown here is derived from an EMBL/GenBank/DDBJ whole genome shotgun (WGS) entry which is preliminary data.</text>
</comment>
<proteinExistence type="inferred from homology"/>
<dbReference type="Proteomes" id="UP000621454">
    <property type="component" value="Unassembled WGS sequence"/>
</dbReference>
<gene>
    <name evidence="2" type="ORF">GCM10011489_10270</name>
</gene>
<reference evidence="2" key="2">
    <citation type="submission" date="2020-09" db="EMBL/GenBank/DDBJ databases">
        <authorList>
            <person name="Sun Q."/>
            <person name="Zhou Y."/>
        </authorList>
    </citation>
    <scope>NUCLEOTIDE SEQUENCE</scope>
    <source>
        <strain evidence="2">CGMCC 1.12827</strain>
    </source>
</reference>
<dbReference type="PANTHER" id="PTHR12149:SF8">
    <property type="entry name" value="PROTEIN-RIBULOSAMINE 3-KINASE"/>
    <property type="match status" value="1"/>
</dbReference>
<evidence type="ECO:0000313" key="2">
    <source>
        <dbReference type="EMBL" id="GGB23936.1"/>
    </source>
</evidence>
<dbReference type="PANTHER" id="PTHR12149">
    <property type="entry name" value="FRUCTOSAMINE 3 KINASE-RELATED PROTEIN"/>
    <property type="match status" value="1"/>
</dbReference>
<reference evidence="2" key="1">
    <citation type="journal article" date="2014" name="Int. J. Syst. Evol. Microbiol.">
        <title>Complete genome sequence of Corynebacterium casei LMG S-19264T (=DSM 44701T), isolated from a smear-ripened cheese.</title>
        <authorList>
            <consortium name="US DOE Joint Genome Institute (JGI-PGF)"/>
            <person name="Walter F."/>
            <person name="Albersmeier A."/>
            <person name="Kalinowski J."/>
            <person name="Ruckert C."/>
        </authorList>
    </citation>
    <scope>NUCLEOTIDE SEQUENCE</scope>
    <source>
        <strain evidence="2">CGMCC 1.12827</strain>
    </source>
</reference>
<keyword evidence="1" id="KW-0808">Transferase</keyword>
<comment type="similarity">
    <text evidence="1">Belongs to the fructosamine kinase family.</text>
</comment>
<evidence type="ECO:0000313" key="3">
    <source>
        <dbReference type="Proteomes" id="UP000621454"/>
    </source>
</evidence>
<dbReference type="PIRSF" id="PIRSF006221">
    <property type="entry name" value="Ketosamine-3-kinase"/>
    <property type="match status" value="1"/>
</dbReference>
<keyword evidence="1 2" id="KW-0418">Kinase</keyword>
<dbReference type="Gene3D" id="1.10.510.10">
    <property type="entry name" value="Transferase(Phosphotransferase) domain 1"/>
    <property type="match status" value="1"/>
</dbReference>
<name>A0A916SZT5_9ACTN</name>
<protein>
    <submittedName>
        <fullName evidence="2">Fructosamine kinase</fullName>
    </submittedName>
</protein>
<keyword evidence="3" id="KW-1185">Reference proteome</keyword>
<dbReference type="SUPFAM" id="SSF56112">
    <property type="entry name" value="Protein kinase-like (PK-like)"/>
    <property type="match status" value="1"/>
</dbReference>
<dbReference type="InterPro" id="IPR016477">
    <property type="entry name" value="Fructo-/Ketosamine-3-kinase"/>
</dbReference>
<sequence>MMETFTKRTTGRPAHWEVAGLSWLAEQKSAGGADVVEVVGLDSGGLTESRVVETGASPDAASDFGRRLAVTHDVHDVNWGEGPRGWEGSGYRGPNQRLLDLPLTPQESWGVMYAENQLMSLVPDAGYDATGVAVFERLAQRLRDGEFETGDSPARLHGDLWSGNLMWTSDGCVLIDPSAHVGHRETDLAALALFGCPYLDRIINGYNEVHPLAGGWGERVRLHQLSMVLMHAVVFGGGYRREALEIARAYG</sequence>
<dbReference type="EMBL" id="BMGC01000005">
    <property type="protein sequence ID" value="GGB23936.1"/>
    <property type="molecule type" value="Genomic_DNA"/>
</dbReference>
<dbReference type="Gene3D" id="1.20.1270.240">
    <property type="match status" value="1"/>
</dbReference>
<dbReference type="AlphaFoldDB" id="A0A916SZT5"/>
<dbReference type="GO" id="GO:0016301">
    <property type="term" value="F:kinase activity"/>
    <property type="evidence" value="ECO:0007669"/>
    <property type="project" value="UniProtKB-UniRule"/>
</dbReference>
<dbReference type="Pfam" id="PF03881">
    <property type="entry name" value="Fructosamin_kin"/>
    <property type="match status" value="1"/>
</dbReference>